<evidence type="ECO:0000313" key="11">
    <source>
        <dbReference type="EMBL" id="KAK3093158.1"/>
    </source>
</evidence>
<dbReference type="GO" id="GO:0000403">
    <property type="term" value="F:Y-form DNA binding"/>
    <property type="evidence" value="ECO:0007669"/>
    <property type="project" value="TreeGrafter"/>
</dbReference>
<proteinExistence type="predicted"/>
<keyword evidence="8" id="KW-0804">Transcription</keyword>
<dbReference type="InterPro" id="IPR007747">
    <property type="entry name" value="Menin"/>
</dbReference>
<feature type="region of interest" description="Disordered" evidence="10">
    <location>
        <begin position="130"/>
        <end position="215"/>
    </location>
</feature>
<comment type="caution">
    <text evidence="11">The sequence shown here is derived from an EMBL/GenBank/DDBJ whole genome shotgun (WGS) entry which is preliminary data.</text>
</comment>
<evidence type="ECO:0000256" key="5">
    <source>
        <dbReference type="ARBA" id="ARBA00022853"/>
    </source>
</evidence>
<dbReference type="GO" id="GO:0006357">
    <property type="term" value="P:regulation of transcription by RNA polymerase II"/>
    <property type="evidence" value="ECO:0007669"/>
    <property type="project" value="TreeGrafter"/>
</dbReference>
<evidence type="ECO:0000256" key="4">
    <source>
        <dbReference type="ARBA" id="ARBA00022553"/>
    </source>
</evidence>
<feature type="compositionally biased region" description="Basic and acidic residues" evidence="10">
    <location>
        <begin position="151"/>
        <end position="174"/>
    </location>
</feature>
<accession>A0AA89BW98</accession>
<evidence type="ECO:0000256" key="2">
    <source>
        <dbReference type="ARBA" id="ARBA00021162"/>
    </source>
</evidence>
<evidence type="ECO:0000256" key="10">
    <source>
        <dbReference type="SAM" id="MobiDB-lite"/>
    </source>
</evidence>
<feature type="compositionally biased region" description="Acidic residues" evidence="10">
    <location>
        <begin position="135"/>
        <end position="150"/>
    </location>
</feature>
<dbReference type="EMBL" id="VSWD01000009">
    <property type="protein sequence ID" value="KAK3093158.1"/>
    <property type="molecule type" value="Genomic_DNA"/>
</dbReference>
<evidence type="ECO:0000256" key="3">
    <source>
        <dbReference type="ARBA" id="ARBA00022491"/>
    </source>
</evidence>
<dbReference type="Pfam" id="PF05053">
    <property type="entry name" value="Menin"/>
    <property type="match status" value="1"/>
</dbReference>
<dbReference type="GO" id="GO:0000976">
    <property type="term" value="F:transcription cis-regulatory region binding"/>
    <property type="evidence" value="ECO:0007669"/>
    <property type="project" value="TreeGrafter"/>
</dbReference>
<name>A0AA89BW98_PINIB</name>
<sequence length="250" mass="28742">MCILIHIWEAITTGGATIRKPYKHGLMLHHALKNYNYNREDEEIYKEFLDIANNIIPHMMKQIENDNAGRIHHTTILYDPESYANFLRFYDGICEWEEDSPTPVLHITWAKQLVFSLGKFDASVRGDINLKGENGEEEESGESESDSDSETENKDKNQNVTDRKDVNKIEEDLSTKSSARGIRGRKQGRRVGGHTKRSKEEDSTEVNGDSKEEELKSVIEELESKVEESSEKEPIIPVYQIWLKLVVKAF</sequence>
<dbReference type="AlphaFoldDB" id="A0AA89BW98"/>
<evidence type="ECO:0000256" key="7">
    <source>
        <dbReference type="ARBA" id="ARBA00023125"/>
    </source>
</evidence>
<gene>
    <name evidence="11" type="ORF">FSP39_012038</name>
</gene>
<keyword evidence="12" id="KW-1185">Reference proteome</keyword>
<keyword evidence="5" id="KW-0156">Chromatin regulator</keyword>
<dbReference type="GO" id="GO:0008285">
    <property type="term" value="P:negative regulation of cell population proliferation"/>
    <property type="evidence" value="ECO:0007669"/>
    <property type="project" value="TreeGrafter"/>
</dbReference>
<comment type="subcellular location">
    <subcellularLocation>
        <location evidence="1">Nucleus</location>
    </subcellularLocation>
</comment>
<evidence type="ECO:0000256" key="6">
    <source>
        <dbReference type="ARBA" id="ARBA00023015"/>
    </source>
</evidence>
<evidence type="ECO:0000256" key="9">
    <source>
        <dbReference type="ARBA" id="ARBA00023242"/>
    </source>
</evidence>
<dbReference type="Proteomes" id="UP001186944">
    <property type="component" value="Unassembled WGS sequence"/>
</dbReference>
<dbReference type="GO" id="GO:0006325">
    <property type="term" value="P:chromatin organization"/>
    <property type="evidence" value="ECO:0007669"/>
    <property type="project" value="UniProtKB-KW"/>
</dbReference>
<evidence type="ECO:0000313" key="12">
    <source>
        <dbReference type="Proteomes" id="UP001186944"/>
    </source>
</evidence>
<keyword evidence="6" id="KW-0805">Transcription regulation</keyword>
<dbReference type="GO" id="GO:0045786">
    <property type="term" value="P:negative regulation of cell cycle"/>
    <property type="evidence" value="ECO:0007669"/>
    <property type="project" value="TreeGrafter"/>
</dbReference>
<keyword evidence="9" id="KW-0539">Nucleus</keyword>
<dbReference type="GO" id="GO:0003682">
    <property type="term" value="F:chromatin binding"/>
    <property type="evidence" value="ECO:0007669"/>
    <property type="project" value="TreeGrafter"/>
</dbReference>
<organism evidence="11 12">
    <name type="scientific">Pinctada imbricata</name>
    <name type="common">Atlantic pearl-oyster</name>
    <name type="synonym">Pinctada martensii</name>
    <dbReference type="NCBI Taxonomy" id="66713"/>
    <lineage>
        <taxon>Eukaryota</taxon>
        <taxon>Metazoa</taxon>
        <taxon>Spiralia</taxon>
        <taxon>Lophotrochozoa</taxon>
        <taxon>Mollusca</taxon>
        <taxon>Bivalvia</taxon>
        <taxon>Autobranchia</taxon>
        <taxon>Pteriomorphia</taxon>
        <taxon>Pterioida</taxon>
        <taxon>Pterioidea</taxon>
        <taxon>Pteriidae</taxon>
        <taxon>Pinctada</taxon>
    </lineage>
</organism>
<evidence type="ECO:0000256" key="8">
    <source>
        <dbReference type="ARBA" id="ARBA00023163"/>
    </source>
</evidence>
<dbReference type="PANTHER" id="PTHR12693">
    <property type="entry name" value="MENIN"/>
    <property type="match status" value="1"/>
</dbReference>
<feature type="compositionally biased region" description="Basic residues" evidence="10">
    <location>
        <begin position="182"/>
        <end position="197"/>
    </location>
</feature>
<reference evidence="11" key="1">
    <citation type="submission" date="2019-08" db="EMBL/GenBank/DDBJ databases">
        <title>The improved chromosome-level genome for the pearl oyster Pinctada fucata martensii using PacBio sequencing and Hi-C.</title>
        <authorList>
            <person name="Zheng Z."/>
        </authorList>
    </citation>
    <scope>NUCLEOTIDE SEQUENCE</scope>
    <source>
        <strain evidence="11">ZZ-2019</strain>
        <tissue evidence="11">Adductor muscle</tissue>
    </source>
</reference>
<protein>
    <recommendedName>
        <fullName evidence="2">Menin</fullName>
    </recommendedName>
</protein>
<dbReference type="GO" id="GO:0035097">
    <property type="term" value="C:histone methyltransferase complex"/>
    <property type="evidence" value="ECO:0007669"/>
    <property type="project" value="TreeGrafter"/>
</dbReference>
<keyword evidence="7" id="KW-0238">DNA-binding</keyword>
<dbReference type="PANTHER" id="PTHR12693:SF3">
    <property type="entry name" value="MENIN"/>
    <property type="match status" value="1"/>
</dbReference>
<evidence type="ECO:0000256" key="1">
    <source>
        <dbReference type="ARBA" id="ARBA00004123"/>
    </source>
</evidence>
<dbReference type="GO" id="GO:0000785">
    <property type="term" value="C:chromatin"/>
    <property type="evidence" value="ECO:0007669"/>
    <property type="project" value="TreeGrafter"/>
</dbReference>
<keyword evidence="3" id="KW-0678">Repressor</keyword>
<keyword evidence="4" id="KW-0597">Phosphoprotein</keyword>